<evidence type="ECO:0000313" key="2">
    <source>
        <dbReference type="EMBL" id="KAH7347799.1"/>
    </source>
</evidence>
<reference evidence="2" key="1">
    <citation type="journal article" date="2021" name="Nat. Commun.">
        <title>Genetic determinants of endophytism in the Arabidopsis root mycobiome.</title>
        <authorList>
            <person name="Mesny F."/>
            <person name="Miyauchi S."/>
            <person name="Thiergart T."/>
            <person name="Pickel B."/>
            <person name="Atanasova L."/>
            <person name="Karlsson M."/>
            <person name="Huettel B."/>
            <person name="Barry K.W."/>
            <person name="Haridas S."/>
            <person name="Chen C."/>
            <person name="Bauer D."/>
            <person name="Andreopoulos W."/>
            <person name="Pangilinan J."/>
            <person name="LaButti K."/>
            <person name="Riley R."/>
            <person name="Lipzen A."/>
            <person name="Clum A."/>
            <person name="Drula E."/>
            <person name="Henrissat B."/>
            <person name="Kohler A."/>
            <person name="Grigoriev I.V."/>
            <person name="Martin F.M."/>
            <person name="Hacquard S."/>
        </authorList>
    </citation>
    <scope>NUCLEOTIDE SEQUENCE</scope>
    <source>
        <strain evidence="2">MPI-CAGE-AT-0016</strain>
    </source>
</reference>
<proteinExistence type="predicted"/>
<evidence type="ECO:0000313" key="3">
    <source>
        <dbReference type="Proteomes" id="UP000813385"/>
    </source>
</evidence>
<sequence>MDAAAKHIQLLRQSTLPPLPYQLAKGTERRFRVPPDNVSVFEEREFRQLQYMTLIDVDRGLLFTRAYYDMREEPPNPSAAKEGTPQADKRPKTKLSLSDYKNKKKVYDSPPDSSAPAPKPSALRKEITDGKSERDPPRRDAAVSKHRDSDVHRDTRTQDAHNDRSNNKADPRSRHEPNDHPDKRKRVPEDDNLRLPKKPRPSTSTPLDDRARTPRDDTPKRRDREPGSAQDRSSQSQGKDGRPGATSSLLNGRSTLKGALGSQSQSNTPVQRARGDSVNGNRSASVANHRSVGSKQDGHSKVSVPPLLSPLHFSMGDDASPPKERRRREDLDEGIRFSKPSKPGAPNPAPARKEKSRLPPLLSPTLPPMLEEELERIHHEGGSGSNPKPTPPSEAKKPRPGRRDEEEDERSRPKVKERDRDEPLGRYMVTLRCGRHNAKTLKRLLALPPKKERSASSEVLGAGAARKRPAGTNELVGDSIAVKRPRMAEPPSSSSSKLGPPSTPAAKAATSMARVASNNSQAHTPGDANSLTPGDRPPTRQEPADYARIKNLRDRHLRFRDLGNNLKHRRDALLSSSNKNGDRAPRPADLKLGIALCIESAMAYMVSFRAVFESRRLENKAQDPKTWDSILPMLDMVRHDVGEGRHPAIDALYQQLRGVILEELIKCYWSIDPVTHARSVIHYERMRAGVWKAAADAADRVVEPRMRAGFGPWTSAEDAVGVGLRILRRWTADEDVDWTAEVSLQANGA</sequence>
<feature type="compositionally biased region" description="Basic and acidic residues" evidence="1">
    <location>
        <begin position="123"/>
        <end position="194"/>
    </location>
</feature>
<feature type="compositionally biased region" description="Polar residues" evidence="1">
    <location>
        <begin position="516"/>
        <end position="532"/>
    </location>
</feature>
<comment type="caution">
    <text evidence="2">The sequence shown here is derived from an EMBL/GenBank/DDBJ whole genome shotgun (WGS) entry which is preliminary data.</text>
</comment>
<protein>
    <submittedName>
        <fullName evidence="2">Uncharacterized protein</fullName>
    </submittedName>
</protein>
<feature type="region of interest" description="Disordered" evidence="1">
    <location>
        <begin position="72"/>
        <end position="551"/>
    </location>
</feature>
<feature type="compositionally biased region" description="Basic residues" evidence="1">
    <location>
        <begin position="433"/>
        <end position="442"/>
    </location>
</feature>
<dbReference type="AlphaFoldDB" id="A0A8K0T4Z6"/>
<feature type="compositionally biased region" description="Basic and acidic residues" evidence="1">
    <location>
        <begin position="537"/>
        <end position="551"/>
    </location>
</feature>
<feature type="compositionally biased region" description="Basic and acidic residues" evidence="1">
    <location>
        <begin position="320"/>
        <end position="336"/>
    </location>
</feature>
<feature type="compositionally biased region" description="Polar residues" evidence="1">
    <location>
        <begin position="278"/>
        <end position="294"/>
    </location>
</feature>
<feature type="compositionally biased region" description="Basic and acidic residues" evidence="1">
    <location>
        <begin position="394"/>
        <end position="424"/>
    </location>
</feature>
<feature type="compositionally biased region" description="Polar residues" evidence="1">
    <location>
        <begin position="261"/>
        <end position="270"/>
    </location>
</feature>
<feature type="compositionally biased region" description="Basic and acidic residues" evidence="1">
    <location>
        <begin position="207"/>
        <end position="226"/>
    </location>
</feature>
<dbReference type="Proteomes" id="UP000813385">
    <property type="component" value="Unassembled WGS sequence"/>
</dbReference>
<feature type="compositionally biased region" description="Low complexity" evidence="1">
    <location>
        <begin position="489"/>
        <end position="513"/>
    </location>
</feature>
<dbReference type="EMBL" id="JAGPXD010000007">
    <property type="protein sequence ID" value="KAH7347799.1"/>
    <property type="molecule type" value="Genomic_DNA"/>
</dbReference>
<name>A0A8K0T4Z6_9PEZI</name>
<organism evidence="2 3">
    <name type="scientific">Plectosphaerella cucumerina</name>
    <dbReference type="NCBI Taxonomy" id="40658"/>
    <lineage>
        <taxon>Eukaryota</taxon>
        <taxon>Fungi</taxon>
        <taxon>Dikarya</taxon>
        <taxon>Ascomycota</taxon>
        <taxon>Pezizomycotina</taxon>
        <taxon>Sordariomycetes</taxon>
        <taxon>Hypocreomycetidae</taxon>
        <taxon>Glomerellales</taxon>
        <taxon>Plectosphaerellaceae</taxon>
        <taxon>Plectosphaerella</taxon>
    </lineage>
</organism>
<feature type="compositionally biased region" description="Polar residues" evidence="1">
    <location>
        <begin position="245"/>
        <end position="254"/>
    </location>
</feature>
<dbReference type="OrthoDB" id="284473at2759"/>
<accession>A0A8K0T4Z6</accession>
<gene>
    <name evidence="2" type="ORF">B0T11DRAFT_333866</name>
</gene>
<evidence type="ECO:0000256" key="1">
    <source>
        <dbReference type="SAM" id="MobiDB-lite"/>
    </source>
</evidence>
<keyword evidence="3" id="KW-1185">Reference proteome</keyword>